<evidence type="ECO:0000313" key="10">
    <source>
        <dbReference type="EMBL" id="CAF0891767.1"/>
    </source>
</evidence>
<protein>
    <recommendedName>
        <fullName evidence="2">ubiquitinyl hydrolase 1</fullName>
        <ecNumber evidence="2">3.4.19.12</ecNumber>
    </recommendedName>
</protein>
<dbReference type="GO" id="GO:0016579">
    <property type="term" value="P:protein deubiquitination"/>
    <property type="evidence" value="ECO:0007669"/>
    <property type="project" value="InterPro"/>
</dbReference>
<feature type="compositionally biased region" description="Low complexity" evidence="7">
    <location>
        <begin position="211"/>
        <end position="222"/>
    </location>
</feature>
<dbReference type="EC" id="3.4.19.12" evidence="2"/>
<dbReference type="EMBL" id="CAJNOE010000089">
    <property type="protein sequence ID" value="CAF0891767.1"/>
    <property type="molecule type" value="Genomic_DNA"/>
</dbReference>
<dbReference type="GO" id="GO:0005829">
    <property type="term" value="C:cytosol"/>
    <property type="evidence" value="ECO:0007669"/>
    <property type="project" value="TreeGrafter"/>
</dbReference>
<keyword evidence="3" id="KW-0645">Protease</keyword>
<evidence type="ECO:0000259" key="8">
    <source>
        <dbReference type="PROSITE" id="PS50235"/>
    </source>
</evidence>
<dbReference type="GO" id="GO:0005634">
    <property type="term" value="C:nucleus"/>
    <property type="evidence" value="ECO:0007669"/>
    <property type="project" value="TreeGrafter"/>
</dbReference>
<reference evidence="10" key="1">
    <citation type="submission" date="2021-02" db="EMBL/GenBank/DDBJ databases">
        <authorList>
            <person name="Nowell W R."/>
        </authorList>
    </citation>
    <scope>NUCLEOTIDE SEQUENCE</scope>
</reference>
<keyword evidence="4" id="KW-0833">Ubl conjugation pathway</keyword>
<dbReference type="SUPFAM" id="SSF54001">
    <property type="entry name" value="Cysteine proteinases"/>
    <property type="match status" value="1"/>
</dbReference>
<comment type="catalytic activity">
    <reaction evidence="1">
        <text>Thiol-dependent hydrolysis of ester, thioester, amide, peptide and isopeptide bonds formed by the C-terminal Gly of ubiquitin (a 76-residue protein attached to proteins as an intracellular targeting signal).</text>
        <dbReference type="EC" id="3.4.19.12"/>
    </reaction>
</comment>
<evidence type="ECO:0000256" key="2">
    <source>
        <dbReference type="ARBA" id="ARBA00012759"/>
    </source>
</evidence>
<evidence type="ECO:0000256" key="3">
    <source>
        <dbReference type="ARBA" id="ARBA00022670"/>
    </source>
</evidence>
<comment type="caution">
    <text evidence="10">The sequence shown here is derived from an EMBL/GenBank/DDBJ whole genome shotgun (WGS) entry which is preliminary data.</text>
</comment>
<evidence type="ECO:0000256" key="6">
    <source>
        <dbReference type="PROSITE-ProRule" id="PRU00331"/>
    </source>
</evidence>
<evidence type="ECO:0000256" key="1">
    <source>
        <dbReference type="ARBA" id="ARBA00000707"/>
    </source>
</evidence>
<sequence length="525" mass="60508">MLQLDNENYKFTDFIYQLYAVLVHLGETANNGHIFSYVQAPDTRWYKANDESVTQVNLDSVLAENNSYMLFYARLTEENINLLQSTDIASNTRSTSPLASSTPVNANSLIRTNMDGYSPISKNVMCNTFDSNHELNRQFLTRKKLIFNTSSSSYQKDSSSVQSPVQENLSSLRAELFPQNNSVPIELQTESRIEIIPNTNRSKNINTLNTSHSSSSFSSSESIQTPYAKKRNASIRNDSRRSSFNATRLSKNSNTDIVTQLNDTSKNTDDERDLHVELPTHYSFKVQLVDLEKLKSIRITNNQKKHDRLLETMGLSILSSSQSQRKKFVLSKRSQAASDAIEIFSKKSEEKNKKCKDHLRCTNNKRRKTSTNINNNIHNNIYNDDIHPEDAIVCEEQQLLFCGRHALRAFVQNLDKFDDSSLVSIGQELATQKLLIHEQERINQDIYYNIQDGFYHIEVIQNALRQEFNIELIQLEALNRTAHFIYEVIMNNIHDVQAFFIHKGNHYFCVRRFDNTVDYFFIIDG</sequence>
<name>A0A813YYE3_9BILA</name>
<dbReference type="PROSITE" id="PS50235">
    <property type="entry name" value="USP_3"/>
    <property type="match status" value="1"/>
</dbReference>
<evidence type="ECO:0000259" key="9">
    <source>
        <dbReference type="PROSITE" id="PS50957"/>
    </source>
</evidence>
<comment type="caution">
    <text evidence="6">Lacks conserved residue(s) required for the propagation of feature annotation.</text>
</comment>
<gene>
    <name evidence="10" type="ORF">IZO911_LOCUS11760</name>
</gene>
<feature type="domain" description="Josephin" evidence="9">
    <location>
        <begin position="389"/>
        <end position="525"/>
    </location>
</feature>
<feature type="region of interest" description="Disordered" evidence="7">
    <location>
        <begin position="204"/>
        <end position="250"/>
    </location>
</feature>
<dbReference type="PROSITE" id="PS50957">
    <property type="entry name" value="JOSEPHIN"/>
    <property type="match status" value="1"/>
</dbReference>
<dbReference type="PANTHER" id="PTHR24006">
    <property type="entry name" value="UBIQUITIN CARBOXYL-TERMINAL HYDROLASE"/>
    <property type="match status" value="1"/>
</dbReference>
<dbReference type="PANTHER" id="PTHR24006:SF874">
    <property type="entry name" value="UBIQUITIN CARBOXYL-TERMINAL HYDROLASE 16"/>
    <property type="match status" value="1"/>
</dbReference>
<dbReference type="InterPro" id="IPR006155">
    <property type="entry name" value="Josephin"/>
</dbReference>
<dbReference type="Gene3D" id="3.90.70.10">
    <property type="entry name" value="Cysteine proteinases"/>
    <property type="match status" value="1"/>
</dbReference>
<feature type="domain" description="USP" evidence="8">
    <location>
        <begin position="1"/>
        <end position="75"/>
    </location>
</feature>
<dbReference type="Pfam" id="PF00443">
    <property type="entry name" value="UCH"/>
    <property type="match status" value="1"/>
</dbReference>
<accession>A0A813YYE3</accession>
<evidence type="ECO:0000256" key="4">
    <source>
        <dbReference type="ARBA" id="ARBA00022786"/>
    </source>
</evidence>
<dbReference type="Gene3D" id="3.90.70.40">
    <property type="match status" value="1"/>
</dbReference>
<evidence type="ECO:0000256" key="7">
    <source>
        <dbReference type="SAM" id="MobiDB-lite"/>
    </source>
</evidence>
<dbReference type="Proteomes" id="UP000663860">
    <property type="component" value="Unassembled WGS sequence"/>
</dbReference>
<keyword evidence="5" id="KW-0378">Hydrolase</keyword>
<evidence type="ECO:0000256" key="5">
    <source>
        <dbReference type="ARBA" id="ARBA00022801"/>
    </source>
</evidence>
<dbReference type="GO" id="GO:0006508">
    <property type="term" value="P:proteolysis"/>
    <property type="evidence" value="ECO:0007669"/>
    <property type="project" value="UniProtKB-KW"/>
</dbReference>
<dbReference type="InterPro" id="IPR001394">
    <property type="entry name" value="Peptidase_C19_UCH"/>
</dbReference>
<dbReference type="Pfam" id="PF02099">
    <property type="entry name" value="Josephin"/>
    <property type="match status" value="1"/>
</dbReference>
<dbReference type="GO" id="GO:0004843">
    <property type="term" value="F:cysteine-type deubiquitinase activity"/>
    <property type="evidence" value="ECO:0007669"/>
    <property type="project" value="UniProtKB-EC"/>
</dbReference>
<dbReference type="InterPro" id="IPR028889">
    <property type="entry name" value="USP"/>
</dbReference>
<dbReference type="InterPro" id="IPR050164">
    <property type="entry name" value="Peptidase_C19"/>
</dbReference>
<dbReference type="InterPro" id="IPR038765">
    <property type="entry name" value="Papain-like_cys_pep_sf"/>
</dbReference>
<evidence type="ECO:0000313" key="11">
    <source>
        <dbReference type="Proteomes" id="UP000663860"/>
    </source>
</evidence>
<dbReference type="Gene3D" id="1.10.287.10">
    <property type="entry name" value="S15/NS1, RNA-binding"/>
    <property type="match status" value="1"/>
</dbReference>
<proteinExistence type="predicted"/>
<dbReference type="AlphaFoldDB" id="A0A813YYE3"/>
<organism evidence="10 11">
    <name type="scientific">Adineta steineri</name>
    <dbReference type="NCBI Taxonomy" id="433720"/>
    <lineage>
        <taxon>Eukaryota</taxon>
        <taxon>Metazoa</taxon>
        <taxon>Spiralia</taxon>
        <taxon>Gnathifera</taxon>
        <taxon>Rotifera</taxon>
        <taxon>Eurotatoria</taxon>
        <taxon>Bdelloidea</taxon>
        <taxon>Adinetida</taxon>
        <taxon>Adinetidae</taxon>
        <taxon>Adineta</taxon>
    </lineage>
</organism>